<dbReference type="InterPro" id="IPR000014">
    <property type="entry name" value="PAS"/>
</dbReference>
<accession>A0A2Z6B2Z1</accession>
<dbReference type="RefSeq" id="WP_126380842.1">
    <property type="nucleotide sequence ID" value="NZ_AP017378.1"/>
</dbReference>
<dbReference type="EMBL" id="AP017378">
    <property type="protein sequence ID" value="BBD09833.1"/>
    <property type="molecule type" value="Genomic_DNA"/>
</dbReference>
<proteinExistence type="predicted"/>
<dbReference type="SUPFAM" id="SSF47384">
    <property type="entry name" value="Homodimeric domain of signal transducing histidine kinase"/>
    <property type="match status" value="1"/>
</dbReference>
<dbReference type="SMART" id="SM00387">
    <property type="entry name" value="HATPase_c"/>
    <property type="match status" value="1"/>
</dbReference>
<dbReference type="CDD" id="cd00130">
    <property type="entry name" value="PAS"/>
    <property type="match status" value="2"/>
</dbReference>
<dbReference type="EC" id="2.7.13.3" evidence="2"/>
<dbReference type="AlphaFoldDB" id="A0A2Z6B2Z1"/>
<evidence type="ECO:0000256" key="1">
    <source>
        <dbReference type="ARBA" id="ARBA00000085"/>
    </source>
</evidence>
<dbReference type="CDD" id="cd00082">
    <property type="entry name" value="HisKA"/>
    <property type="match status" value="1"/>
</dbReference>
<dbReference type="Proteomes" id="UP000269883">
    <property type="component" value="Chromosome"/>
</dbReference>
<dbReference type="SMART" id="SM00388">
    <property type="entry name" value="HisKA"/>
    <property type="match status" value="1"/>
</dbReference>
<gene>
    <name evidence="6" type="ORF">DFE_3107</name>
</gene>
<dbReference type="Gene3D" id="3.30.565.10">
    <property type="entry name" value="Histidine kinase-like ATPase, C-terminal domain"/>
    <property type="match status" value="1"/>
</dbReference>
<reference evidence="6 7" key="1">
    <citation type="journal article" date="2018" name="Sci. Adv.">
        <title>Multi-heme cytochromes provide a pathway for survival in energy-limited environments.</title>
        <authorList>
            <person name="Deng X."/>
            <person name="Dohmae N."/>
            <person name="Nealson K.H."/>
            <person name="Hashimoto K."/>
            <person name="Okamoto A."/>
        </authorList>
    </citation>
    <scope>NUCLEOTIDE SEQUENCE [LARGE SCALE GENOMIC DNA]</scope>
    <source>
        <strain evidence="6 7">IS5</strain>
    </source>
</reference>
<evidence type="ECO:0000313" key="6">
    <source>
        <dbReference type="EMBL" id="BBD09833.1"/>
    </source>
</evidence>
<dbReference type="SUPFAM" id="SSF55874">
    <property type="entry name" value="ATPase domain of HSP90 chaperone/DNA topoisomerase II/histidine kinase"/>
    <property type="match status" value="1"/>
</dbReference>
<keyword evidence="6" id="KW-0808">Transferase</keyword>
<dbReference type="Pfam" id="PF13426">
    <property type="entry name" value="PAS_9"/>
    <property type="match status" value="1"/>
</dbReference>
<dbReference type="Pfam" id="PF08448">
    <property type="entry name" value="PAS_4"/>
    <property type="match status" value="1"/>
</dbReference>
<dbReference type="InterPro" id="IPR036890">
    <property type="entry name" value="HATPase_C_sf"/>
</dbReference>
<keyword evidence="3" id="KW-0597">Phosphoprotein</keyword>
<dbReference type="InterPro" id="IPR036097">
    <property type="entry name" value="HisK_dim/P_sf"/>
</dbReference>
<comment type="catalytic activity">
    <reaction evidence="1">
        <text>ATP + protein L-histidine = ADP + protein N-phospho-L-histidine.</text>
        <dbReference type="EC" id="2.7.13.3"/>
    </reaction>
</comment>
<evidence type="ECO:0000313" key="7">
    <source>
        <dbReference type="Proteomes" id="UP000269883"/>
    </source>
</evidence>
<dbReference type="InterPro" id="IPR003594">
    <property type="entry name" value="HATPase_dom"/>
</dbReference>
<protein>
    <recommendedName>
        <fullName evidence="2">histidine kinase</fullName>
        <ecNumber evidence="2">2.7.13.3</ecNumber>
    </recommendedName>
</protein>
<dbReference type="InterPro" id="IPR004358">
    <property type="entry name" value="Sig_transdc_His_kin-like_C"/>
</dbReference>
<dbReference type="PANTHER" id="PTHR43065">
    <property type="entry name" value="SENSOR HISTIDINE KINASE"/>
    <property type="match status" value="1"/>
</dbReference>
<evidence type="ECO:0000256" key="3">
    <source>
        <dbReference type="ARBA" id="ARBA00022553"/>
    </source>
</evidence>
<sequence length="539" mass="59622">MSKPSKPSPPDTLPANDALTRLIGLGDRSIRKSYYPQLKKKITELETFQFLMDRAADSIFLVRVDPHSIEYANDAATTLMRLSKDEMLCASVSDVFGHQVAADLEKNLDADSGETIQATKDGLVLEMSVTSHVVNDAPYIVIVARDITQRVQAELELQRLQVLLKGIVESMPSTLIGVDMNGTISQWNRQAEQLTGIDSTLALKRPLAEVYPRLANLIMHVHRAVKEQSPQILSRVLHHRQGHLVYEDITVFPLDIGKDGGAVIRIDDITKRVHMEELMIQSEKMMSVGGLAAGMAHEINNPLGGILQGAQNIRRRLLEDIPANQEAADRHQCSLETIRAYMQERSIPKMLDGITNSGARAARIVTNMLNFSRKSDSQMAPNDLNAILDHALELASSDYNLKKKYDFRKITIIRDYSQQLPPLRCSATEIEQVLLNLLTNAAHAYNGTDEPAEGRTIRLGTSLSGDSAVIEIEDNGPGMDEETRKHIFEPFFTTKEPGVGTGLGLSVSYYIITQNHGGEFVVHSAPGQGTRFTISLPID</sequence>
<feature type="domain" description="PAS" evidence="5">
    <location>
        <begin position="160"/>
        <end position="240"/>
    </location>
</feature>
<dbReference type="PANTHER" id="PTHR43065:SF42">
    <property type="entry name" value="TWO-COMPONENT SENSOR PPRA"/>
    <property type="match status" value="1"/>
</dbReference>
<dbReference type="GO" id="GO:0000155">
    <property type="term" value="F:phosphorelay sensor kinase activity"/>
    <property type="evidence" value="ECO:0007669"/>
    <property type="project" value="InterPro"/>
</dbReference>
<dbReference type="InterPro" id="IPR013656">
    <property type="entry name" value="PAS_4"/>
</dbReference>
<evidence type="ECO:0000259" key="4">
    <source>
        <dbReference type="PROSITE" id="PS50109"/>
    </source>
</evidence>
<keyword evidence="6" id="KW-0418">Kinase</keyword>
<keyword evidence="7" id="KW-1185">Reference proteome</keyword>
<name>A0A2Z6B2Z1_9BACT</name>
<dbReference type="SUPFAM" id="SSF55785">
    <property type="entry name" value="PYP-like sensor domain (PAS domain)"/>
    <property type="match status" value="2"/>
</dbReference>
<dbReference type="PROSITE" id="PS50112">
    <property type="entry name" value="PAS"/>
    <property type="match status" value="1"/>
</dbReference>
<dbReference type="PRINTS" id="PR00344">
    <property type="entry name" value="BCTRLSENSOR"/>
</dbReference>
<dbReference type="Pfam" id="PF02518">
    <property type="entry name" value="HATPase_c"/>
    <property type="match status" value="1"/>
</dbReference>
<dbReference type="KEGG" id="dfl:DFE_3107"/>
<dbReference type="InterPro" id="IPR035965">
    <property type="entry name" value="PAS-like_dom_sf"/>
</dbReference>
<dbReference type="NCBIfam" id="TIGR00229">
    <property type="entry name" value="sensory_box"/>
    <property type="match status" value="2"/>
</dbReference>
<dbReference type="Gene3D" id="1.10.287.130">
    <property type="match status" value="1"/>
</dbReference>
<dbReference type="InterPro" id="IPR003661">
    <property type="entry name" value="HisK_dim/P_dom"/>
</dbReference>
<dbReference type="OrthoDB" id="1931120at2"/>
<dbReference type="Gene3D" id="3.30.450.20">
    <property type="entry name" value="PAS domain"/>
    <property type="match status" value="2"/>
</dbReference>
<dbReference type="SMART" id="SM00091">
    <property type="entry name" value="PAS"/>
    <property type="match status" value="2"/>
</dbReference>
<dbReference type="PROSITE" id="PS50109">
    <property type="entry name" value="HIS_KIN"/>
    <property type="match status" value="1"/>
</dbReference>
<dbReference type="InterPro" id="IPR005467">
    <property type="entry name" value="His_kinase_dom"/>
</dbReference>
<organism evidence="6 7">
    <name type="scientific">Desulfovibrio ferrophilus</name>
    <dbReference type="NCBI Taxonomy" id="241368"/>
    <lineage>
        <taxon>Bacteria</taxon>
        <taxon>Pseudomonadati</taxon>
        <taxon>Thermodesulfobacteriota</taxon>
        <taxon>Desulfovibrionia</taxon>
        <taxon>Desulfovibrionales</taxon>
        <taxon>Desulfovibrionaceae</taxon>
        <taxon>Desulfovibrio</taxon>
    </lineage>
</organism>
<evidence type="ECO:0000259" key="5">
    <source>
        <dbReference type="PROSITE" id="PS50112"/>
    </source>
</evidence>
<evidence type="ECO:0000256" key="2">
    <source>
        <dbReference type="ARBA" id="ARBA00012438"/>
    </source>
</evidence>
<feature type="domain" description="Histidine kinase" evidence="4">
    <location>
        <begin position="294"/>
        <end position="539"/>
    </location>
</feature>